<protein>
    <submittedName>
        <fullName evidence="2">AAA-like domain-containing protein</fullName>
    </submittedName>
</protein>
<name>A0A1I1DXX8_9ACTN</name>
<gene>
    <name evidence="2" type="ORF">SAMN05421773_10135</name>
</gene>
<dbReference type="Gene3D" id="3.40.50.300">
    <property type="entry name" value="P-loop containing nucleotide triphosphate hydrolases"/>
    <property type="match status" value="1"/>
</dbReference>
<organism evidence="2 3">
    <name type="scientific">Streptomyces aidingensis</name>
    <dbReference type="NCBI Taxonomy" id="910347"/>
    <lineage>
        <taxon>Bacteria</taxon>
        <taxon>Bacillati</taxon>
        <taxon>Actinomycetota</taxon>
        <taxon>Actinomycetes</taxon>
        <taxon>Kitasatosporales</taxon>
        <taxon>Streptomycetaceae</taxon>
        <taxon>Streptomyces</taxon>
    </lineage>
</organism>
<dbReference type="Gene3D" id="1.10.8.730">
    <property type="match status" value="1"/>
</dbReference>
<dbReference type="PANTHER" id="PTHR30121">
    <property type="entry name" value="UNCHARACTERIZED PROTEIN YJGR-RELATED"/>
    <property type="match status" value="1"/>
</dbReference>
<sequence length="500" mass="54077">MLPRDPLSALTEAFTSLLFGKAETTRLPVRTSTGQAQAVYLPTAAPGLGDSGVIIGREVYSGKGYIYDPFQLYGQQLPAPHWLVLGESGNGKSALEKTYVLRQLRFRDRQVVVLDAQGEDGVGEWNLIAEQLGITPIRLDPMAAMHHSIRLNPLDPSITTTGQLALLRTIIEVAMGRGLDERSGFALKVAHAAVHQTVAERTAGRHPILSDIVERLRHPTPESADAMNVALEDVRAWGLDVALVLDRLVDGDLRGMFDGPTTIGIDLDAPLIVFDLSHIDRNSIAMPILMAIVGVWLEHTWIRPDRKKRIFLVEEAWHIINSPFVAQLFQRLLKFGRRLGLSFVAVVHHLSDVIDGAAAKEAAAILKMASTRTIYAQKSDEARATGHVLGLPRWAVEIIPTLTPGMAVWDVNGNVQVVKHLVTEAERPLVFTDRAMTESSAPRDTADGPAAPGTAGTAGTAGALTGAGGLEPPEGLRELARELEAEAEARAAAFERRTAG</sequence>
<accession>A0A1I1DXX8</accession>
<dbReference type="SUPFAM" id="SSF52540">
    <property type="entry name" value="P-loop containing nucleoside triphosphate hydrolases"/>
    <property type="match status" value="1"/>
</dbReference>
<dbReference type="AlphaFoldDB" id="A0A1I1DXX8"/>
<reference evidence="2 3" key="1">
    <citation type="submission" date="2016-10" db="EMBL/GenBank/DDBJ databases">
        <authorList>
            <person name="de Groot N.N."/>
        </authorList>
    </citation>
    <scope>NUCLEOTIDE SEQUENCE [LARGE SCALE GENOMIC DNA]</scope>
    <source>
        <strain evidence="2 3">CGMCC 4.5739</strain>
    </source>
</reference>
<feature type="region of interest" description="Disordered" evidence="1">
    <location>
        <begin position="436"/>
        <end position="475"/>
    </location>
</feature>
<evidence type="ECO:0000313" key="3">
    <source>
        <dbReference type="Proteomes" id="UP000199207"/>
    </source>
</evidence>
<evidence type="ECO:0000313" key="2">
    <source>
        <dbReference type="EMBL" id="SFB79919.1"/>
    </source>
</evidence>
<dbReference type="STRING" id="910347.SAMN05421773_10135"/>
<feature type="compositionally biased region" description="Low complexity" evidence="1">
    <location>
        <begin position="447"/>
        <end position="464"/>
    </location>
</feature>
<dbReference type="InterPro" id="IPR051162">
    <property type="entry name" value="T4SS_component"/>
</dbReference>
<dbReference type="OrthoDB" id="9804380at2"/>
<dbReference type="Pfam" id="PF12846">
    <property type="entry name" value="AAA_10"/>
    <property type="match status" value="1"/>
</dbReference>
<dbReference type="RefSeq" id="WP_093837237.1">
    <property type="nucleotide sequence ID" value="NZ_FOLM01000001.1"/>
</dbReference>
<dbReference type="EMBL" id="FOLM01000001">
    <property type="protein sequence ID" value="SFB79919.1"/>
    <property type="molecule type" value="Genomic_DNA"/>
</dbReference>
<keyword evidence="3" id="KW-1185">Reference proteome</keyword>
<dbReference type="PANTHER" id="PTHR30121:SF6">
    <property type="entry name" value="SLR6007 PROTEIN"/>
    <property type="match status" value="1"/>
</dbReference>
<dbReference type="Proteomes" id="UP000199207">
    <property type="component" value="Unassembled WGS sequence"/>
</dbReference>
<dbReference type="InterPro" id="IPR027417">
    <property type="entry name" value="P-loop_NTPase"/>
</dbReference>
<evidence type="ECO:0000256" key="1">
    <source>
        <dbReference type="SAM" id="MobiDB-lite"/>
    </source>
</evidence>
<proteinExistence type="predicted"/>